<dbReference type="InterPro" id="IPR003439">
    <property type="entry name" value="ABC_transporter-like_ATP-bd"/>
</dbReference>
<dbReference type="PANTHER" id="PTHR24220">
    <property type="entry name" value="IMPORT ATP-BINDING PROTEIN"/>
    <property type="match status" value="1"/>
</dbReference>
<dbReference type="AlphaFoldDB" id="A0A5B7YGZ9"/>
<gene>
    <name evidence="4" type="ORF">FBQ74_15975</name>
</gene>
<dbReference type="PANTHER" id="PTHR24220:SF611">
    <property type="entry name" value="ATP-BINDING COMPONENT OF ABC TRANSPORTER-RELATED"/>
    <property type="match status" value="1"/>
</dbReference>
<dbReference type="GO" id="GO:0022857">
    <property type="term" value="F:transmembrane transporter activity"/>
    <property type="evidence" value="ECO:0007669"/>
    <property type="project" value="TreeGrafter"/>
</dbReference>
<evidence type="ECO:0000313" key="4">
    <source>
        <dbReference type="EMBL" id="QCZ94874.1"/>
    </source>
</evidence>
<keyword evidence="2 4" id="KW-0067">ATP-binding</keyword>
<dbReference type="PROSITE" id="PS50893">
    <property type="entry name" value="ABC_TRANSPORTER_2"/>
    <property type="match status" value="1"/>
</dbReference>
<name>A0A5B7YGZ9_9ALTE</name>
<dbReference type="Pfam" id="PF00005">
    <property type="entry name" value="ABC_tran"/>
    <property type="match status" value="1"/>
</dbReference>
<dbReference type="EMBL" id="CP039852">
    <property type="protein sequence ID" value="QCZ94874.1"/>
    <property type="molecule type" value="Genomic_DNA"/>
</dbReference>
<evidence type="ECO:0000256" key="1">
    <source>
        <dbReference type="ARBA" id="ARBA00022741"/>
    </source>
</evidence>
<dbReference type="Gene3D" id="3.40.50.300">
    <property type="entry name" value="P-loop containing nucleotide triphosphate hydrolases"/>
    <property type="match status" value="1"/>
</dbReference>
<evidence type="ECO:0000313" key="5">
    <source>
        <dbReference type="Proteomes" id="UP000304912"/>
    </source>
</evidence>
<protein>
    <submittedName>
        <fullName evidence="4">ATP-binding cassette domain-containing protein</fullName>
    </submittedName>
</protein>
<keyword evidence="5" id="KW-1185">Reference proteome</keyword>
<accession>A0A5B7YGZ9</accession>
<evidence type="ECO:0000259" key="3">
    <source>
        <dbReference type="PROSITE" id="PS50893"/>
    </source>
</evidence>
<proteinExistence type="predicted"/>
<dbReference type="InterPro" id="IPR003593">
    <property type="entry name" value="AAA+_ATPase"/>
</dbReference>
<dbReference type="GO" id="GO:0016887">
    <property type="term" value="F:ATP hydrolysis activity"/>
    <property type="evidence" value="ECO:0007669"/>
    <property type="project" value="InterPro"/>
</dbReference>
<feature type="domain" description="ABC transporter" evidence="3">
    <location>
        <begin position="17"/>
        <end position="235"/>
    </location>
</feature>
<dbReference type="InterPro" id="IPR015854">
    <property type="entry name" value="ABC_transpr_LolD-like"/>
</dbReference>
<dbReference type="InterPro" id="IPR027417">
    <property type="entry name" value="P-loop_NTPase"/>
</dbReference>
<dbReference type="PROSITE" id="PS00211">
    <property type="entry name" value="ABC_TRANSPORTER_1"/>
    <property type="match status" value="1"/>
</dbReference>
<dbReference type="InterPro" id="IPR017871">
    <property type="entry name" value="ABC_transporter-like_CS"/>
</dbReference>
<dbReference type="SMART" id="SM00382">
    <property type="entry name" value="AAA"/>
    <property type="match status" value="1"/>
</dbReference>
<evidence type="ECO:0000256" key="2">
    <source>
        <dbReference type="ARBA" id="ARBA00022840"/>
    </source>
</evidence>
<keyword evidence="1" id="KW-0547">Nucleotide-binding</keyword>
<sequence length="237" mass="25746">MSHQSNLYSSTGTELAVDIRNLVYSYSKSASPVINVNAWQVPKRGHVFVSGASGSGKSTLLNLLTGTLQPDSGSVTLFDTDFAALSARQKDAFRAKHIGVVFQQFNLIDYLTVLENLTAAAYFAKNKSLDIEARARQLLDKLQLPASVLNQRADTLSVGQQQRVAIARALINAPHLIIVDEPTSALDADARDKFMQLLVEATSDSAVIFVSHDKSLARYFDTRVDMATLNQAGTVTS</sequence>
<dbReference type="RefSeq" id="WP_139757606.1">
    <property type="nucleotide sequence ID" value="NZ_CP039852.1"/>
</dbReference>
<dbReference type="SUPFAM" id="SSF52540">
    <property type="entry name" value="P-loop containing nucleoside triphosphate hydrolases"/>
    <property type="match status" value="1"/>
</dbReference>
<dbReference type="KEGG" id="salk:FBQ74_15975"/>
<dbReference type="OrthoDB" id="9802264at2"/>
<dbReference type="GO" id="GO:0005886">
    <property type="term" value="C:plasma membrane"/>
    <property type="evidence" value="ECO:0007669"/>
    <property type="project" value="TreeGrafter"/>
</dbReference>
<reference evidence="4 5" key="1">
    <citation type="submission" date="2019-04" db="EMBL/GenBank/DDBJ databases">
        <title>Salinimonas iocasae sp. nov., a halophilic bacterium isolated from the outer tube casing of tubeworms in Okinawa Trough.</title>
        <authorList>
            <person name="Zhang H."/>
            <person name="Wang H."/>
            <person name="Li C."/>
        </authorList>
    </citation>
    <scope>NUCLEOTIDE SEQUENCE [LARGE SCALE GENOMIC DNA]</scope>
    <source>
        <strain evidence="4 5">KX18D6</strain>
    </source>
</reference>
<organism evidence="4 5">
    <name type="scientific">Salinimonas iocasae</name>
    <dbReference type="NCBI Taxonomy" id="2572577"/>
    <lineage>
        <taxon>Bacteria</taxon>
        <taxon>Pseudomonadati</taxon>
        <taxon>Pseudomonadota</taxon>
        <taxon>Gammaproteobacteria</taxon>
        <taxon>Alteromonadales</taxon>
        <taxon>Alteromonadaceae</taxon>
        <taxon>Alteromonas/Salinimonas group</taxon>
        <taxon>Salinimonas</taxon>
    </lineage>
</organism>
<dbReference type="Proteomes" id="UP000304912">
    <property type="component" value="Chromosome"/>
</dbReference>
<dbReference type="GO" id="GO:0005524">
    <property type="term" value="F:ATP binding"/>
    <property type="evidence" value="ECO:0007669"/>
    <property type="project" value="UniProtKB-KW"/>
</dbReference>